<name>A0AAN9TNV5_9HEMI</name>
<accession>A0AAN9TNV5</accession>
<evidence type="ECO:0000256" key="1">
    <source>
        <dbReference type="SAM" id="MobiDB-lite"/>
    </source>
</evidence>
<comment type="caution">
    <text evidence="2">The sequence shown here is derived from an EMBL/GenBank/DDBJ whole genome shotgun (WGS) entry which is preliminary data.</text>
</comment>
<evidence type="ECO:0000313" key="2">
    <source>
        <dbReference type="EMBL" id="KAK7602574.1"/>
    </source>
</evidence>
<sequence length="252" mass="28083">MLQNSEEKILNKHDIQKSPISFLTRFFKWKKLCLKGNDRGCASVYDEKISRKDSNKRLSCSVACIPSSISVRDVLLSPYPPSPALSIPSRNKNIDHDMEALRLSRQDDPFLKVLASRESLADSCVADAELDGGAGMSQVLLADVDPLTIPEFHKHMVRSPPPVNWPRSPVFRFENSSESMLESASSGFVSPNLSIPKRGPRSSSADGKERRSNSTFSLIPPSSYRSLSEVQVRRFHAKSCEENQHLVTSPQI</sequence>
<dbReference type="AlphaFoldDB" id="A0AAN9TNV5"/>
<organism evidence="2 3">
    <name type="scientific">Parthenolecanium corni</name>
    <dbReference type="NCBI Taxonomy" id="536013"/>
    <lineage>
        <taxon>Eukaryota</taxon>
        <taxon>Metazoa</taxon>
        <taxon>Ecdysozoa</taxon>
        <taxon>Arthropoda</taxon>
        <taxon>Hexapoda</taxon>
        <taxon>Insecta</taxon>
        <taxon>Pterygota</taxon>
        <taxon>Neoptera</taxon>
        <taxon>Paraneoptera</taxon>
        <taxon>Hemiptera</taxon>
        <taxon>Sternorrhyncha</taxon>
        <taxon>Coccoidea</taxon>
        <taxon>Coccidae</taxon>
        <taxon>Parthenolecanium</taxon>
    </lineage>
</organism>
<gene>
    <name evidence="2" type="ORF">V9T40_008163</name>
</gene>
<evidence type="ECO:0000313" key="3">
    <source>
        <dbReference type="Proteomes" id="UP001367676"/>
    </source>
</evidence>
<feature type="region of interest" description="Disordered" evidence="1">
    <location>
        <begin position="185"/>
        <end position="221"/>
    </location>
</feature>
<dbReference type="Proteomes" id="UP001367676">
    <property type="component" value="Unassembled WGS sequence"/>
</dbReference>
<keyword evidence="3" id="KW-1185">Reference proteome</keyword>
<dbReference type="EMBL" id="JBBCAQ010000008">
    <property type="protein sequence ID" value="KAK7602574.1"/>
    <property type="molecule type" value="Genomic_DNA"/>
</dbReference>
<proteinExistence type="predicted"/>
<reference evidence="2 3" key="1">
    <citation type="submission" date="2024-03" db="EMBL/GenBank/DDBJ databases">
        <title>Adaptation during the transition from Ophiocordyceps entomopathogen to insect associate is accompanied by gene loss and intensified selection.</title>
        <authorList>
            <person name="Ward C.M."/>
            <person name="Onetto C.A."/>
            <person name="Borneman A.R."/>
        </authorList>
    </citation>
    <scope>NUCLEOTIDE SEQUENCE [LARGE SCALE GENOMIC DNA]</scope>
    <source>
        <strain evidence="2">AWRI1</strain>
        <tissue evidence="2">Single Adult Female</tissue>
    </source>
</reference>
<protein>
    <submittedName>
        <fullName evidence="2">Uncharacterized protein</fullName>
    </submittedName>
</protein>